<reference evidence="1" key="2">
    <citation type="submission" date="2024-10" db="UniProtKB">
        <authorList>
            <consortium name="EnsemblProtists"/>
        </authorList>
    </citation>
    <scope>IDENTIFICATION</scope>
</reference>
<dbReference type="RefSeq" id="XP_005784978.1">
    <property type="nucleotide sequence ID" value="XM_005784921.1"/>
</dbReference>
<dbReference type="AlphaFoldDB" id="A0A0D3K9W4"/>
<keyword evidence="2" id="KW-1185">Reference proteome</keyword>
<accession>A0A0D3K9W4</accession>
<dbReference type="Proteomes" id="UP000013827">
    <property type="component" value="Unassembled WGS sequence"/>
</dbReference>
<dbReference type="EnsemblProtists" id="EOD32549">
    <property type="protein sequence ID" value="EOD32549"/>
    <property type="gene ID" value="EMIHUDRAFT_364415"/>
</dbReference>
<name>A0A0D3K9W4_EMIH1</name>
<protein>
    <submittedName>
        <fullName evidence="1">Uncharacterized protein</fullName>
    </submittedName>
</protein>
<organism evidence="1 2">
    <name type="scientific">Emiliania huxleyi (strain CCMP1516)</name>
    <dbReference type="NCBI Taxonomy" id="280463"/>
    <lineage>
        <taxon>Eukaryota</taxon>
        <taxon>Haptista</taxon>
        <taxon>Haptophyta</taxon>
        <taxon>Prymnesiophyceae</taxon>
        <taxon>Isochrysidales</taxon>
        <taxon>Noelaerhabdaceae</taxon>
        <taxon>Emiliania</taxon>
    </lineage>
</organism>
<dbReference type="KEGG" id="ehx:EMIHUDRAFT_364415"/>
<evidence type="ECO:0000313" key="2">
    <source>
        <dbReference type="Proteomes" id="UP000013827"/>
    </source>
</evidence>
<dbReference type="PaxDb" id="2903-EOD32549"/>
<reference evidence="2" key="1">
    <citation type="journal article" date="2013" name="Nature">
        <title>Pan genome of the phytoplankton Emiliania underpins its global distribution.</title>
        <authorList>
            <person name="Read B.A."/>
            <person name="Kegel J."/>
            <person name="Klute M.J."/>
            <person name="Kuo A."/>
            <person name="Lefebvre S.C."/>
            <person name="Maumus F."/>
            <person name="Mayer C."/>
            <person name="Miller J."/>
            <person name="Monier A."/>
            <person name="Salamov A."/>
            <person name="Young J."/>
            <person name="Aguilar M."/>
            <person name="Claverie J.M."/>
            <person name="Frickenhaus S."/>
            <person name="Gonzalez K."/>
            <person name="Herman E.K."/>
            <person name="Lin Y.C."/>
            <person name="Napier J."/>
            <person name="Ogata H."/>
            <person name="Sarno A.F."/>
            <person name="Shmutz J."/>
            <person name="Schroeder D."/>
            <person name="de Vargas C."/>
            <person name="Verret F."/>
            <person name="von Dassow P."/>
            <person name="Valentin K."/>
            <person name="Van de Peer Y."/>
            <person name="Wheeler G."/>
            <person name="Dacks J.B."/>
            <person name="Delwiche C.F."/>
            <person name="Dyhrman S.T."/>
            <person name="Glockner G."/>
            <person name="John U."/>
            <person name="Richards T."/>
            <person name="Worden A.Z."/>
            <person name="Zhang X."/>
            <person name="Grigoriev I.V."/>
            <person name="Allen A.E."/>
            <person name="Bidle K."/>
            <person name="Borodovsky M."/>
            <person name="Bowler C."/>
            <person name="Brownlee C."/>
            <person name="Cock J.M."/>
            <person name="Elias M."/>
            <person name="Gladyshev V.N."/>
            <person name="Groth M."/>
            <person name="Guda C."/>
            <person name="Hadaegh A."/>
            <person name="Iglesias-Rodriguez M.D."/>
            <person name="Jenkins J."/>
            <person name="Jones B.M."/>
            <person name="Lawson T."/>
            <person name="Leese F."/>
            <person name="Lindquist E."/>
            <person name="Lobanov A."/>
            <person name="Lomsadze A."/>
            <person name="Malik S.B."/>
            <person name="Marsh M.E."/>
            <person name="Mackinder L."/>
            <person name="Mock T."/>
            <person name="Mueller-Roeber B."/>
            <person name="Pagarete A."/>
            <person name="Parker M."/>
            <person name="Probert I."/>
            <person name="Quesneville H."/>
            <person name="Raines C."/>
            <person name="Rensing S.A."/>
            <person name="Riano-Pachon D.M."/>
            <person name="Richier S."/>
            <person name="Rokitta S."/>
            <person name="Shiraiwa Y."/>
            <person name="Soanes D.M."/>
            <person name="van der Giezen M."/>
            <person name="Wahlund T.M."/>
            <person name="Williams B."/>
            <person name="Wilson W."/>
            <person name="Wolfe G."/>
            <person name="Wurch L.L."/>
        </authorList>
    </citation>
    <scope>NUCLEOTIDE SEQUENCE</scope>
</reference>
<proteinExistence type="predicted"/>
<sequence length="193" mass="19789">AKELGATFDDLAVGSPDGAVLDPPDLLTDLGLDVERLYALPAGDAAAVETAPADASVLAEAEAEAEASAKAAAAGAQGEIPATSVEICVKTLASSVDEPVVVGRYNVETTPLAAVRRDVGAHLGIPLLEVEPAAAVASGDLRAAESLVEPGKVQVRFADGRVQALYVQSDETVETMRPRISAIMGVEALRQYD</sequence>
<evidence type="ECO:0000313" key="1">
    <source>
        <dbReference type="EnsemblProtists" id="EOD32549"/>
    </source>
</evidence>
<dbReference type="GeneID" id="17277821"/>
<dbReference type="HOGENOM" id="CLU_104908_0_0_1"/>